<evidence type="ECO:0000313" key="7">
    <source>
        <dbReference type="Proteomes" id="UP000176992"/>
    </source>
</evidence>
<name>A0A1F5YDB1_9BACT</name>
<evidence type="ECO:0000256" key="5">
    <source>
        <dbReference type="SAM" id="Phobius"/>
    </source>
</evidence>
<dbReference type="Proteomes" id="UP000176992">
    <property type="component" value="Unassembled WGS sequence"/>
</dbReference>
<dbReference type="EMBL" id="MFIV01000166">
    <property type="protein sequence ID" value="OGF98123.1"/>
    <property type="molecule type" value="Genomic_DNA"/>
</dbReference>
<dbReference type="GO" id="GO:0005886">
    <property type="term" value="C:plasma membrane"/>
    <property type="evidence" value="ECO:0007669"/>
    <property type="project" value="UniProtKB-ARBA"/>
</dbReference>
<keyword evidence="4 5" id="KW-0472">Membrane</keyword>
<dbReference type="CDD" id="cd16914">
    <property type="entry name" value="EcfT"/>
    <property type="match status" value="1"/>
</dbReference>
<comment type="caution">
    <text evidence="6">The sequence shown here is derived from an EMBL/GenBank/DDBJ whole genome shotgun (WGS) entry which is preliminary data.</text>
</comment>
<evidence type="ECO:0000256" key="3">
    <source>
        <dbReference type="ARBA" id="ARBA00022989"/>
    </source>
</evidence>
<sequence length="357" mass="39340">MKIDPRIKILYLVLVSLLAFTLGNTPAYCLLAVQALIWAVTRTPLKEARYLRRAITFILVVLIFYAFFSGSRDFELFKIYNFNLKISISGLLEGLRMCLRFVTVLAASIIVRCGTSRQEFIEGLTGLKLPRTSAILFDLTLAYLEGKDKAGEGEGRGNKKRGGNLVLKRLLKGEFSVLLEMINSRMAVAKERISDSDLAIIFGLTIVVVSVRFLKVAEGFPLAPGHKNLVIVPCLIAAASLTRTRFAATQIGFVSGIINFLSGSGRFGVFDILQSMTPGLTVDLMIGLTRWSRSIFIYGLIGLVAGLARVATVLVLSLLFRMPAEYYALLMVPAFFQCMFGALSAPISKYLVKNIKI</sequence>
<comment type="subcellular location">
    <subcellularLocation>
        <location evidence="1">Membrane</location>
        <topology evidence="1">Multi-pass membrane protein</topology>
    </subcellularLocation>
</comment>
<feature type="transmembrane region" description="Helical" evidence="5">
    <location>
        <begin position="9"/>
        <end position="38"/>
    </location>
</feature>
<keyword evidence="2 5" id="KW-0812">Transmembrane</keyword>
<evidence type="ECO:0000256" key="2">
    <source>
        <dbReference type="ARBA" id="ARBA00022692"/>
    </source>
</evidence>
<evidence type="ECO:0000256" key="1">
    <source>
        <dbReference type="ARBA" id="ARBA00004141"/>
    </source>
</evidence>
<dbReference type="InterPro" id="IPR003339">
    <property type="entry name" value="ABC/ECF_trnsptr_transmembrane"/>
</dbReference>
<feature type="transmembrane region" description="Helical" evidence="5">
    <location>
        <begin position="326"/>
        <end position="347"/>
    </location>
</feature>
<dbReference type="AlphaFoldDB" id="A0A1F5YDB1"/>
<reference evidence="6 7" key="1">
    <citation type="journal article" date="2016" name="Nat. Commun.">
        <title>Thousands of microbial genomes shed light on interconnected biogeochemical processes in an aquifer system.</title>
        <authorList>
            <person name="Anantharaman K."/>
            <person name="Brown C.T."/>
            <person name="Hug L.A."/>
            <person name="Sharon I."/>
            <person name="Castelle C.J."/>
            <person name="Probst A.J."/>
            <person name="Thomas B.C."/>
            <person name="Singh A."/>
            <person name="Wilkins M.J."/>
            <person name="Karaoz U."/>
            <person name="Brodie E.L."/>
            <person name="Williams K.H."/>
            <person name="Hubbard S.S."/>
            <person name="Banfield J.F."/>
        </authorList>
    </citation>
    <scope>NUCLEOTIDE SEQUENCE [LARGE SCALE GENOMIC DNA]</scope>
</reference>
<feature type="transmembrane region" description="Helical" evidence="5">
    <location>
        <begin position="295"/>
        <end position="320"/>
    </location>
</feature>
<gene>
    <name evidence="6" type="ORF">A2Z86_07675</name>
</gene>
<evidence type="ECO:0008006" key="8">
    <source>
        <dbReference type="Google" id="ProtNLM"/>
    </source>
</evidence>
<proteinExistence type="predicted"/>
<organism evidence="6 7">
    <name type="scientific">Candidatus Glassbacteria bacterium GWA2_58_10</name>
    <dbReference type="NCBI Taxonomy" id="1817865"/>
    <lineage>
        <taxon>Bacteria</taxon>
        <taxon>Candidatus Glassiibacteriota</taxon>
    </lineage>
</organism>
<protein>
    <recommendedName>
        <fullName evidence="8">Energy-coupling factor transporter transmembrane protein EcfT</fullName>
    </recommendedName>
</protein>
<accession>A0A1F5YDB1</accession>
<feature type="transmembrane region" description="Helical" evidence="5">
    <location>
        <begin position="50"/>
        <end position="68"/>
    </location>
</feature>
<dbReference type="Pfam" id="PF02361">
    <property type="entry name" value="CbiQ"/>
    <property type="match status" value="1"/>
</dbReference>
<keyword evidence="3 5" id="KW-1133">Transmembrane helix</keyword>
<evidence type="ECO:0000313" key="6">
    <source>
        <dbReference type="EMBL" id="OGF98123.1"/>
    </source>
</evidence>
<evidence type="ECO:0000256" key="4">
    <source>
        <dbReference type="ARBA" id="ARBA00023136"/>
    </source>
</evidence>